<keyword evidence="1" id="KW-0812">Transmembrane</keyword>
<dbReference type="AlphaFoldDB" id="A0A224YA26"/>
<keyword evidence="1" id="KW-0472">Membrane</keyword>
<proteinExistence type="predicted"/>
<organism evidence="2">
    <name type="scientific">Rhipicephalus zambeziensis</name>
    <dbReference type="NCBI Taxonomy" id="60191"/>
    <lineage>
        <taxon>Eukaryota</taxon>
        <taxon>Metazoa</taxon>
        <taxon>Ecdysozoa</taxon>
        <taxon>Arthropoda</taxon>
        <taxon>Chelicerata</taxon>
        <taxon>Arachnida</taxon>
        <taxon>Acari</taxon>
        <taxon>Parasitiformes</taxon>
        <taxon>Ixodida</taxon>
        <taxon>Ixodoidea</taxon>
        <taxon>Ixodidae</taxon>
        <taxon>Rhipicephalinae</taxon>
        <taxon>Rhipicephalus</taxon>
        <taxon>Rhipicephalus</taxon>
    </lineage>
</organism>
<name>A0A224YA26_9ACAR</name>
<evidence type="ECO:0000313" key="2">
    <source>
        <dbReference type="EMBL" id="MAA14526.1"/>
    </source>
</evidence>
<evidence type="ECO:0000256" key="1">
    <source>
        <dbReference type="SAM" id="Phobius"/>
    </source>
</evidence>
<sequence length="100" mass="11657">MRQQKCAYHSKLKQQKNKGKTLPVKSYKTMPAVRKTCSMVYTQARGFATTVLHMQFLIVCIPWSIAFLCTFFFSPVSRKSSACVLCTHYVHILDRYGEWR</sequence>
<feature type="transmembrane region" description="Helical" evidence="1">
    <location>
        <begin position="52"/>
        <end position="73"/>
    </location>
</feature>
<keyword evidence="1" id="KW-1133">Transmembrane helix</keyword>
<protein>
    <submittedName>
        <fullName evidence="2">Uncharacterized protein</fullName>
    </submittedName>
</protein>
<accession>A0A224YA26</accession>
<reference evidence="2" key="1">
    <citation type="journal article" date="2017" name="Parasit. Vectors">
        <title>Sialotranscriptomics of Rhipicephalus zambeziensis reveals intricate expression profiles of secretory proteins and suggests tight temporal transcriptional regulation during blood-feeding.</title>
        <authorList>
            <person name="de Castro M.H."/>
            <person name="de Klerk D."/>
            <person name="Pienaar R."/>
            <person name="Rees D.J.G."/>
            <person name="Mans B.J."/>
        </authorList>
    </citation>
    <scope>NUCLEOTIDE SEQUENCE</scope>
    <source>
        <tissue evidence="2">Salivary glands</tissue>
    </source>
</reference>
<dbReference type="EMBL" id="GFPF01003380">
    <property type="protein sequence ID" value="MAA14526.1"/>
    <property type="molecule type" value="Transcribed_RNA"/>
</dbReference>